<feature type="domain" description="PrcB C-terminal" evidence="1">
    <location>
        <begin position="88"/>
        <end position="143"/>
    </location>
</feature>
<dbReference type="PROSITE" id="PS51257">
    <property type="entry name" value="PROKAR_LIPOPROTEIN"/>
    <property type="match status" value="1"/>
</dbReference>
<evidence type="ECO:0000313" key="2">
    <source>
        <dbReference type="EMBL" id="QNB46718.1"/>
    </source>
</evidence>
<dbReference type="EMBL" id="CP045798">
    <property type="protein sequence ID" value="QNB46718.1"/>
    <property type="molecule type" value="Genomic_DNA"/>
</dbReference>
<organism evidence="2 3">
    <name type="scientific">Thermanaerosceptrum fracticalcis</name>
    <dbReference type="NCBI Taxonomy" id="1712410"/>
    <lineage>
        <taxon>Bacteria</taxon>
        <taxon>Bacillati</taxon>
        <taxon>Bacillota</taxon>
        <taxon>Clostridia</taxon>
        <taxon>Eubacteriales</taxon>
        <taxon>Peptococcaceae</taxon>
        <taxon>Thermanaerosceptrum</taxon>
    </lineage>
</organism>
<gene>
    <name evidence="2" type="ORF">BR63_10615</name>
</gene>
<dbReference type="KEGG" id="tfr:BR63_10615"/>
<dbReference type="RefSeq" id="WP_034420083.1">
    <property type="nucleotide sequence ID" value="NZ_CP045798.1"/>
</dbReference>
<evidence type="ECO:0000313" key="3">
    <source>
        <dbReference type="Proteomes" id="UP000515847"/>
    </source>
</evidence>
<dbReference type="OrthoDB" id="1809934at2"/>
<dbReference type="AlphaFoldDB" id="A0A7G6E3R4"/>
<reference evidence="2 3" key="1">
    <citation type="journal article" date="2019" name="Front. Microbiol.">
        <title>Thermoanaerosceptrum fracticalcis gen. nov. sp. nov., a Novel Fumarate-Fermenting Microorganism From a Deep Fractured Carbonate Aquifer of the US Great Basin.</title>
        <authorList>
            <person name="Hamilton-Brehm S.D."/>
            <person name="Stewart L.E."/>
            <person name="Zavarin M."/>
            <person name="Caldwell M."/>
            <person name="Lawson P.A."/>
            <person name="Onstott T.C."/>
            <person name="Grzymski J."/>
            <person name="Neveux I."/>
            <person name="Lollar B.S."/>
            <person name="Russell C.E."/>
            <person name="Moser D.P."/>
        </authorList>
    </citation>
    <scope>NUCLEOTIDE SEQUENCE [LARGE SCALE GENOMIC DNA]</scope>
    <source>
        <strain evidence="2 3">DRI-13</strain>
    </source>
</reference>
<keyword evidence="2" id="KW-0645">Protease</keyword>
<proteinExistence type="predicted"/>
<dbReference type="Pfam" id="PF14343">
    <property type="entry name" value="PrcB_C"/>
    <property type="match status" value="1"/>
</dbReference>
<evidence type="ECO:0000259" key="1">
    <source>
        <dbReference type="Pfam" id="PF14343"/>
    </source>
</evidence>
<dbReference type="GO" id="GO:0008233">
    <property type="term" value="F:peptidase activity"/>
    <property type="evidence" value="ECO:0007669"/>
    <property type="project" value="UniProtKB-KW"/>
</dbReference>
<keyword evidence="2" id="KW-0378">Hydrolase</keyword>
<accession>A0A7G6E3R4</accession>
<sequence>MRRTWLFMISVVLILVLIIVGCSSQKVESPRPQEEKKPEVIIGEITYETIKIPSPQFEKLMTGEFAQWYEKNYKVDGLHAFSLGTERYLLLSVGEKPTGGYYIENVTLLGKEKEIEVKAKLHSPQPGQNVTEALTYPHILIGIKEDGRQLVFGGVTGNNPTPVPRKDTGKYVGQIDNNSIEIRVSGVPEKISARAFKLGDSVRDKFSALQLKTGEEIGFTYVEKPNQQPVILEIYRLKNTK</sequence>
<dbReference type="InterPro" id="IPR025748">
    <property type="entry name" value="PrcB_C_dom"/>
</dbReference>
<keyword evidence="3" id="KW-1185">Reference proteome</keyword>
<dbReference type="Proteomes" id="UP000515847">
    <property type="component" value="Chromosome"/>
</dbReference>
<name>A0A7G6E3R4_THEFR</name>
<protein>
    <submittedName>
        <fullName evidence="2">Protease complex subunit PrcB family protein</fullName>
    </submittedName>
</protein>
<dbReference type="GO" id="GO:0006508">
    <property type="term" value="P:proteolysis"/>
    <property type="evidence" value="ECO:0007669"/>
    <property type="project" value="UniProtKB-KW"/>
</dbReference>